<evidence type="ECO:0000256" key="1">
    <source>
        <dbReference type="ARBA" id="ARBA00022676"/>
    </source>
</evidence>
<dbReference type="SUPFAM" id="SSF53756">
    <property type="entry name" value="UDP-Glycosyltransferase/glycogen phosphorylase"/>
    <property type="match status" value="1"/>
</dbReference>
<proteinExistence type="predicted"/>
<protein>
    <submittedName>
        <fullName evidence="5">Glycosyltransferase</fullName>
        <ecNumber evidence="5">2.4.-.-</ecNumber>
    </submittedName>
</protein>
<evidence type="ECO:0000256" key="2">
    <source>
        <dbReference type="ARBA" id="ARBA00022679"/>
    </source>
</evidence>
<dbReference type="PANTHER" id="PTHR12526:SF510">
    <property type="entry name" value="D-INOSITOL 3-PHOSPHATE GLYCOSYLTRANSFERASE"/>
    <property type="match status" value="1"/>
</dbReference>
<keyword evidence="2 5" id="KW-0808">Transferase</keyword>
<keyword evidence="1 5" id="KW-0328">Glycosyltransferase</keyword>
<dbReference type="Gene3D" id="3.90.550.10">
    <property type="entry name" value="Spore Coat Polysaccharide Biosynthesis Protein SpsA, Chain A"/>
    <property type="match status" value="1"/>
</dbReference>
<dbReference type="CDD" id="cd03801">
    <property type="entry name" value="GT4_PimA-like"/>
    <property type="match status" value="1"/>
</dbReference>
<dbReference type="Gene3D" id="3.40.50.2000">
    <property type="entry name" value="Glycogen Phosphorylase B"/>
    <property type="match status" value="2"/>
</dbReference>
<dbReference type="RefSeq" id="WP_311870811.1">
    <property type="nucleotide sequence ID" value="NZ_JAUZVT010000003.1"/>
</dbReference>
<accession>A0ABU3GMY6</accession>
<gene>
    <name evidence="5" type="ORF">Q9S78_14050</name>
</gene>
<comment type="caution">
    <text evidence="5">The sequence shown here is derived from an EMBL/GenBank/DDBJ whole genome shotgun (WGS) entry which is preliminary data.</text>
</comment>
<reference evidence="5 6" key="1">
    <citation type="submission" date="2023-08" db="EMBL/GenBank/DDBJ databases">
        <title>Microbacterium aquilitoris sp. nov. and Microbacterium gwkjibeachense sp. nov., isolated from beach.</title>
        <authorList>
            <person name="Lee S.D."/>
            <person name="Yang H."/>
            <person name="Kim I."/>
        </authorList>
    </citation>
    <scope>NUCLEOTIDE SEQUENCE [LARGE SCALE GENOMIC DNA]</scope>
    <source>
        <strain evidence="5 6">KSW-18</strain>
    </source>
</reference>
<feature type="domain" description="Glycosyl transferase family 1" evidence="3">
    <location>
        <begin position="458"/>
        <end position="604"/>
    </location>
</feature>
<dbReference type="GO" id="GO:0016757">
    <property type="term" value="F:glycosyltransferase activity"/>
    <property type="evidence" value="ECO:0007669"/>
    <property type="project" value="UniProtKB-KW"/>
</dbReference>
<dbReference type="EMBL" id="JAUZVT010000003">
    <property type="protein sequence ID" value="MDT3331790.1"/>
    <property type="molecule type" value="Genomic_DNA"/>
</dbReference>
<dbReference type="InterPro" id="IPR001173">
    <property type="entry name" value="Glyco_trans_2-like"/>
</dbReference>
<organism evidence="5 6">
    <name type="scientific">Microbacterium aquilitoris</name>
    <dbReference type="NCBI Taxonomy" id="3067307"/>
    <lineage>
        <taxon>Bacteria</taxon>
        <taxon>Bacillati</taxon>
        <taxon>Actinomycetota</taxon>
        <taxon>Actinomycetes</taxon>
        <taxon>Micrococcales</taxon>
        <taxon>Microbacteriaceae</taxon>
        <taxon>Microbacterium</taxon>
    </lineage>
</organism>
<dbReference type="InterPro" id="IPR029044">
    <property type="entry name" value="Nucleotide-diphossugar_trans"/>
</dbReference>
<dbReference type="PANTHER" id="PTHR12526">
    <property type="entry name" value="GLYCOSYLTRANSFERASE"/>
    <property type="match status" value="1"/>
</dbReference>
<evidence type="ECO:0000259" key="3">
    <source>
        <dbReference type="Pfam" id="PF00534"/>
    </source>
</evidence>
<feature type="domain" description="Glycosyltransferase 2-like" evidence="4">
    <location>
        <begin position="8"/>
        <end position="99"/>
    </location>
</feature>
<sequence length="635" mass="70178">MKKIDFLSVIVLTKNEEAGIGHTLGRLRAFDEVVIVDSDSEDRTVDIAESAGARVVQFRWDGTYPKKKQWALENAGVRNDWVLLLDADEYPSDALIEELSGMQAVLSSTSYSAFDIHLSYRFAGRILRHGHVVTKRSLLHKDFARFPVIDDLNAPGIREVEGHYQPVADRRIGQLKARLVHDDRDPVSSWFARHNRYSDWEAHLSQNRKLRTEIASKRTAKGRVFDAVPFKPALFFVYAYVVRMGFRDGRAGFDYAVALSMYYWQIGVKSRELAAAQGERIRVIQLANTLDRGDGGPAHHALEVNIALNADGVATQLLVRRASGGLSTFDDAVAANRAPKYKPLGMLSIAGIRTAIASDVWIIHGYYLPWVPIVVLIGRFLRKGILLMPHGSLTSYQEQRSRSQKRVFNKLFGRLINRSVKFVVATPSEMAEAEGPSREIAVVGAGVEVPDRLGDRDESAWRLLTLSRIASKKRIDRAIDVHAELVRRGRPVRLTIAGDGGSDIVHALRERAKSLGVASSVQFAGPVYGAAKTDLLLNTHVLLAPSEDENFGFGPVEALAHGVPVVVTDQVASVASISLPAGYAASFDVQAAADAVEKLMQDHDVSSAAARSFVRERFSWNSVARKWTEQIDLVS</sequence>
<dbReference type="Proteomes" id="UP001262835">
    <property type="component" value="Unassembled WGS sequence"/>
</dbReference>
<evidence type="ECO:0000313" key="5">
    <source>
        <dbReference type="EMBL" id="MDT3331790.1"/>
    </source>
</evidence>
<dbReference type="SUPFAM" id="SSF53448">
    <property type="entry name" value="Nucleotide-diphospho-sugar transferases"/>
    <property type="match status" value="1"/>
</dbReference>
<evidence type="ECO:0000313" key="6">
    <source>
        <dbReference type="Proteomes" id="UP001262835"/>
    </source>
</evidence>
<dbReference type="Pfam" id="PF00535">
    <property type="entry name" value="Glycos_transf_2"/>
    <property type="match status" value="1"/>
</dbReference>
<dbReference type="EC" id="2.4.-.-" evidence="5"/>
<dbReference type="Pfam" id="PF00534">
    <property type="entry name" value="Glycos_transf_1"/>
    <property type="match status" value="1"/>
</dbReference>
<dbReference type="CDD" id="cd02511">
    <property type="entry name" value="Beta4Glucosyltransferase"/>
    <property type="match status" value="1"/>
</dbReference>
<name>A0ABU3GMY6_9MICO</name>
<evidence type="ECO:0000259" key="4">
    <source>
        <dbReference type="Pfam" id="PF00535"/>
    </source>
</evidence>
<keyword evidence="6" id="KW-1185">Reference proteome</keyword>
<dbReference type="InterPro" id="IPR001296">
    <property type="entry name" value="Glyco_trans_1"/>
</dbReference>